<dbReference type="Proteomes" id="UP000232323">
    <property type="component" value="Unassembled WGS sequence"/>
</dbReference>
<dbReference type="SMART" id="SM00504">
    <property type="entry name" value="Ubox"/>
    <property type="match status" value="1"/>
</dbReference>
<evidence type="ECO:0000313" key="4">
    <source>
        <dbReference type="Proteomes" id="UP000232323"/>
    </source>
</evidence>
<accession>A0A250X0V5</accession>
<keyword evidence="4" id="KW-1185">Reference proteome</keyword>
<organism evidence="3 4">
    <name type="scientific">Chlamydomonas eustigma</name>
    <dbReference type="NCBI Taxonomy" id="1157962"/>
    <lineage>
        <taxon>Eukaryota</taxon>
        <taxon>Viridiplantae</taxon>
        <taxon>Chlorophyta</taxon>
        <taxon>core chlorophytes</taxon>
        <taxon>Chlorophyceae</taxon>
        <taxon>CS clade</taxon>
        <taxon>Chlamydomonadales</taxon>
        <taxon>Chlamydomonadaceae</taxon>
        <taxon>Chlamydomonas</taxon>
    </lineage>
</organism>
<name>A0A250X0V5_9CHLO</name>
<evidence type="ECO:0000313" key="3">
    <source>
        <dbReference type="EMBL" id="GAX76707.1"/>
    </source>
</evidence>
<dbReference type="PANTHER" id="PTHR46573">
    <property type="entry name" value="WD REPEAT, SAM AND U-BOX DOMAIN-CONTAINING PROTEIN 1"/>
    <property type="match status" value="1"/>
</dbReference>
<gene>
    <name evidence="3" type="ORF">CEUSTIGMA_g4153.t1</name>
</gene>
<sequence>MEVFRSLSNQQDLALALQEAHQLQPQSAGGNSGGGMPWGWEQQVQSPTLKQQQQQQFPAVPANNPWQQQQQQQQTPVPPSNNPWQLKQPQVLNLQQLPASPWQQHPTSTLESLQQHQQPAASLSASFICPLSGGIMGDPVIAADGVTYERSAIESWLWGQRGNISPSTGQPLSNRYLAPNHHLSSLLKDFIR</sequence>
<evidence type="ECO:0000259" key="2">
    <source>
        <dbReference type="PROSITE" id="PS51698"/>
    </source>
</evidence>
<dbReference type="PANTHER" id="PTHR46573:SF1">
    <property type="entry name" value="WD REPEAT, SAM AND U-BOX DOMAIN-CONTAINING PROTEIN 1"/>
    <property type="match status" value="1"/>
</dbReference>
<dbReference type="InterPro" id="IPR003613">
    <property type="entry name" value="Ubox_domain"/>
</dbReference>
<dbReference type="GO" id="GO:0004842">
    <property type="term" value="F:ubiquitin-protein transferase activity"/>
    <property type="evidence" value="ECO:0007669"/>
    <property type="project" value="InterPro"/>
</dbReference>
<dbReference type="GO" id="GO:0016567">
    <property type="term" value="P:protein ubiquitination"/>
    <property type="evidence" value="ECO:0007669"/>
    <property type="project" value="UniProtKB-UniPathway"/>
</dbReference>
<dbReference type="CDD" id="cd16655">
    <property type="entry name" value="RING-Ubox_WDSUB1-like"/>
    <property type="match status" value="1"/>
</dbReference>
<feature type="compositionally biased region" description="Low complexity" evidence="1">
    <location>
        <begin position="38"/>
        <end position="56"/>
    </location>
</feature>
<reference evidence="3 4" key="1">
    <citation type="submission" date="2017-08" db="EMBL/GenBank/DDBJ databases">
        <title>Acidophilic green algal genome provides insights into adaptation to an acidic environment.</title>
        <authorList>
            <person name="Hirooka S."/>
            <person name="Hirose Y."/>
            <person name="Kanesaki Y."/>
            <person name="Higuchi S."/>
            <person name="Fujiwara T."/>
            <person name="Onuma R."/>
            <person name="Era A."/>
            <person name="Ohbayashi R."/>
            <person name="Uzuka A."/>
            <person name="Nozaki H."/>
            <person name="Yoshikawa H."/>
            <person name="Miyagishima S.Y."/>
        </authorList>
    </citation>
    <scope>NUCLEOTIDE SEQUENCE [LARGE SCALE GENOMIC DNA]</scope>
    <source>
        <strain evidence="3 4">NIES-2499</strain>
    </source>
</reference>
<dbReference type="PROSITE" id="PS51698">
    <property type="entry name" value="U_BOX"/>
    <property type="match status" value="1"/>
</dbReference>
<dbReference type="AlphaFoldDB" id="A0A250X0V5"/>
<feature type="domain" description="U-box" evidence="2">
    <location>
        <begin position="122"/>
        <end position="192"/>
    </location>
</feature>
<dbReference type="OrthoDB" id="10064100at2759"/>
<dbReference type="InterPro" id="IPR013083">
    <property type="entry name" value="Znf_RING/FYVE/PHD"/>
</dbReference>
<evidence type="ECO:0000256" key="1">
    <source>
        <dbReference type="SAM" id="MobiDB-lite"/>
    </source>
</evidence>
<dbReference type="EMBL" id="BEGY01000019">
    <property type="protein sequence ID" value="GAX76707.1"/>
    <property type="molecule type" value="Genomic_DNA"/>
</dbReference>
<comment type="caution">
    <text evidence="3">The sequence shown here is derived from an EMBL/GenBank/DDBJ whole genome shotgun (WGS) entry which is preliminary data.</text>
</comment>
<proteinExistence type="predicted"/>
<dbReference type="UniPathway" id="UPA00143"/>
<dbReference type="Pfam" id="PF04564">
    <property type="entry name" value="U-box"/>
    <property type="match status" value="1"/>
</dbReference>
<protein>
    <recommendedName>
        <fullName evidence="2">U-box domain-containing protein</fullName>
    </recommendedName>
</protein>
<dbReference type="Gene3D" id="3.30.40.10">
    <property type="entry name" value="Zinc/RING finger domain, C3HC4 (zinc finger)"/>
    <property type="match status" value="1"/>
</dbReference>
<dbReference type="InterPro" id="IPR052085">
    <property type="entry name" value="WD-SAM-U-box"/>
</dbReference>
<feature type="region of interest" description="Disordered" evidence="1">
    <location>
        <begin position="19"/>
        <end position="85"/>
    </location>
</feature>
<dbReference type="SUPFAM" id="SSF57850">
    <property type="entry name" value="RING/U-box"/>
    <property type="match status" value="1"/>
</dbReference>